<name>A0A7C2YLG8_9CREN</name>
<comment type="caution">
    <text evidence="1">The sequence shown here is derived from an EMBL/GenBank/DDBJ whole genome shotgun (WGS) entry which is preliminary data.</text>
</comment>
<dbReference type="AlphaFoldDB" id="A0A7C2YLG8"/>
<evidence type="ECO:0000313" key="1">
    <source>
        <dbReference type="EMBL" id="HEU97732.1"/>
    </source>
</evidence>
<proteinExistence type="predicted"/>
<organism evidence="1">
    <name type="scientific">Fervidicoccus fontis</name>
    <dbReference type="NCBI Taxonomy" id="683846"/>
    <lineage>
        <taxon>Archaea</taxon>
        <taxon>Thermoproteota</taxon>
        <taxon>Thermoprotei</taxon>
        <taxon>Fervidicoccales</taxon>
        <taxon>Fervidicoccaceae</taxon>
        <taxon>Fervidicoccus</taxon>
    </lineage>
</organism>
<reference evidence="1" key="1">
    <citation type="journal article" date="2020" name="mSystems">
        <title>Genome- and Community-Level Interaction Insights into Carbon Utilization and Element Cycling Functions of Hydrothermarchaeota in Hydrothermal Sediment.</title>
        <authorList>
            <person name="Zhou Z."/>
            <person name="Liu Y."/>
            <person name="Xu W."/>
            <person name="Pan J."/>
            <person name="Luo Z.H."/>
            <person name="Li M."/>
        </authorList>
    </citation>
    <scope>NUCLEOTIDE SEQUENCE [LARGE SCALE GENOMIC DNA]</scope>
    <source>
        <strain evidence="1">SpSt-1259</strain>
    </source>
</reference>
<dbReference type="EMBL" id="DSFE01000056">
    <property type="protein sequence ID" value="HEU97732.1"/>
    <property type="molecule type" value="Genomic_DNA"/>
</dbReference>
<sequence>MSYRQLFTIAESAFRAKGCSTAMRREVLLAKCTMEGEELSFVLERDLEGNVRLSLLTDEPAEGKEELVVKYNFFLFGVKVMEDSEGYIALATELPESCLLNLGASQIFKEAEKLAAIYRNIKKSIHREKHS</sequence>
<gene>
    <name evidence="1" type="ORF">ENO36_02610</name>
</gene>
<accession>A0A7C2YLG8</accession>
<protein>
    <submittedName>
        <fullName evidence="1">Uncharacterized protein</fullName>
    </submittedName>
</protein>
<dbReference type="Proteomes" id="UP000885664">
    <property type="component" value="Unassembled WGS sequence"/>
</dbReference>